<dbReference type="PANTHER" id="PTHR47385:SF14">
    <property type="entry name" value="TRANSGELIN"/>
    <property type="match status" value="1"/>
</dbReference>
<proteinExistence type="inferred from homology"/>
<dbReference type="GO" id="GO:0015629">
    <property type="term" value="C:actin cytoskeleton"/>
    <property type="evidence" value="ECO:0007669"/>
    <property type="project" value="TreeGrafter"/>
</dbReference>
<comment type="similarity">
    <text evidence="1">Belongs to the calponin family.</text>
</comment>
<dbReference type="InterPro" id="IPR050606">
    <property type="entry name" value="Calponin-like"/>
</dbReference>
<evidence type="ECO:0000259" key="2">
    <source>
        <dbReference type="PROSITE" id="PS50021"/>
    </source>
</evidence>
<dbReference type="Pfam" id="PF00307">
    <property type="entry name" value="CH"/>
    <property type="match status" value="1"/>
</dbReference>
<evidence type="ECO:0000313" key="4">
    <source>
        <dbReference type="Proteomes" id="UP000027586"/>
    </source>
</evidence>
<dbReference type="PROSITE" id="PS50021">
    <property type="entry name" value="CH"/>
    <property type="match status" value="1"/>
</dbReference>
<keyword evidence="4" id="KW-1185">Reference proteome</keyword>
<dbReference type="InterPro" id="IPR000557">
    <property type="entry name" value="Calponin_repeat"/>
</dbReference>
<dbReference type="AlphaFoldDB" id="A0A068RWE3"/>
<accession>A0A068RWE3</accession>
<name>A0A068RWE3_9FUNG</name>
<dbReference type="PROSITE" id="PS51122">
    <property type="entry name" value="CALPONIN_2"/>
    <property type="match status" value="1"/>
</dbReference>
<reference evidence="3" key="1">
    <citation type="submission" date="2013-08" db="EMBL/GenBank/DDBJ databases">
        <title>Gene expansion shapes genome architecture in the human pathogen Lichtheimia corymbifera: an evolutionary genomics analysis in the ancient terrestrial Mucorales (Mucoromycotina).</title>
        <authorList>
            <person name="Schwartze V.U."/>
            <person name="Winter S."/>
            <person name="Shelest E."/>
            <person name="Marcet-Houben M."/>
            <person name="Horn F."/>
            <person name="Wehner S."/>
            <person name="Hoffmann K."/>
            <person name="Riege K."/>
            <person name="Sammeth M."/>
            <person name="Nowrousian M."/>
            <person name="Valiante V."/>
            <person name="Linde J."/>
            <person name="Jacobsen I.D."/>
            <person name="Marz M."/>
            <person name="Brakhage A.A."/>
            <person name="Gabaldon T."/>
            <person name="Bocker S."/>
            <person name="Voigt K."/>
        </authorList>
    </citation>
    <scope>NUCLEOTIDE SEQUENCE [LARGE SCALE GENOMIC DNA]</scope>
    <source>
        <strain evidence="3">FSU 9682</strain>
    </source>
</reference>
<evidence type="ECO:0000313" key="3">
    <source>
        <dbReference type="EMBL" id="CDH54005.1"/>
    </source>
</evidence>
<protein>
    <submittedName>
        <fullName evidence="3">Calponin transgelin</fullName>
    </submittedName>
</protein>
<gene>
    <name evidence="3" type="ORF">LCOR_05298.1</name>
</gene>
<dbReference type="OrthoDB" id="21595at2759"/>
<dbReference type="SUPFAM" id="SSF47576">
    <property type="entry name" value="Calponin-homology domain, CH-domain"/>
    <property type="match status" value="1"/>
</dbReference>
<dbReference type="InterPro" id="IPR036872">
    <property type="entry name" value="CH_dom_sf"/>
</dbReference>
<dbReference type="Proteomes" id="UP000027586">
    <property type="component" value="Unassembled WGS sequence"/>
</dbReference>
<dbReference type="Pfam" id="PF00402">
    <property type="entry name" value="Calponin"/>
    <property type="match status" value="1"/>
</dbReference>
<sequence length="190" mass="21081">MAPVPYIINSGDVSRKIQAKYSIEYEQQAREWIEQIINEALPNTDFHTCLKDGVVLCKVIGKLVPGKGKYKVSKVPFAQVRHLYAGCFCGAKDLGVPPHDLFQTVDLFEKKNMTQVVDTIFAVSRYAHEAGACSSILGPKLAKRHEVSFSEETLNASKSLFNTYQYGYTKGANQSGLVFGARREITSIAQ</sequence>
<dbReference type="SMART" id="SM00033">
    <property type="entry name" value="CH"/>
    <property type="match status" value="1"/>
</dbReference>
<dbReference type="EMBL" id="CBTN010000020">
    <property type="protein sequence ID" value="CDH54005.1"/>
    <property type="molecule type" value="Genomic_DNA"/>
</dbReference>
<dbReference type="InterPro" id="IPR003096">
    <property type="entry name" value="SM22_calponin"/>
</dbReference>
<feature type="domain" description="Calponin-homology (CH)" evidence="2">
    <location>
        <begin position="23"/>
        <end position="127"/>
    </location>
</feature>
<evidence type="ECO:0000256" key="1">
    <source>
        <dbReference type="ARBA" id="ARBA00009631"/>
    </source>
</evidence>
<dbReference type="InterPro" id="IPR001715">
    <property type="entry name" value="CH_dom"/>
</dbReference>
<comment type="caution">
    <text evidence="3">The sequence shown here is derived from an EMBL/GenBank/DDBJ whole genome shotgun (WGS) entry which is preliminary data.</text>
</comment>
<dbReference type="Gene3D" id="1.10.418.10">
    <property type="entry name" value="Calponin-like domain"/>
    <property type="match status" value="1"/>
</dbReference>
<organism evidence="3 4">
    <name type="scientific">Lichtheimia corymbifera JMRC:FSU:9682</name>
    <dbReference type="NCBI Taxonomy" id="1263082"/>
    <lineage>
        <taxon>Eukaryota</taxon>
        <taxon>Fungi</taxon>
        <taxon>Fungi incertae sedis</taxon>
        <taxon>Mucoromycota</taxon>
        <taxon>Mucoromycotina</taxon>
        <taxon>Mucoromycetes</taxon>
        <taxon>Mucorales</taxon>
        <taxon>Lichtheimiaceae</taxon>
        <taxon>Lichtheimia</taxon>
    </lineage>
</organism>
<dbReference type="PRINTS" id="PR00888">
    <property type="entry name" value="SM22CALPONIN"/>
</dbReference>
<dbReference type="VEuPathDB" id="FungiDB:LCOR_05298.1"/>
<dbReference type="STRING" id="1263082.A0A068RWE3"/>
<dbReference type="GO" id="GO:0051015">
    <property type="term" value="F:actin filament binding"/>
    <property type="evidence" value="ECO:0007669"/>
    <property type="project" value="TreeGrafter"/>
</dbReference>
<dbReference type="PANTHER" id="PTHR47385">
    <property type="entry name" value="CALPONIN"/>
    <property type="match status" value="1"/>
</dbReference>
<dbReference type="GO" id="GO:0007015">
    <property type="term" value="P:actin filament organization"/>
    <property type="evidence" value="ECO:0007669"/>
    <property type="project" value="TreeGrafter"/>
</dbReference>